<organism evidence="2 3">
    <name type="scientific">Microbacterium kyungheense</name>
    <dbReference type="NCBI Taxonomy" id="1263636"/>
    <lineage>
        <taxon>Bacteria</taxon>
        <taxon>Bacillati</taxon>
        <taxon>Actinomycetota</taxon>
        <taxon>Actinomycetes</taxon>
        <taxon>Micrococcales</taxon>
        <taxon>Microbacteriaceae</taxon>
        <taxon>Microbacterium</taxon>
    </lineage>
</organism>
<dbReference type="InterPro" id="IPR000192">
    <property type="entry name" value="Aminotrans_V_dom"/>
</dbReference>
<protein>
    <submittedName>
        <fullName evidence="2">Selenocysteine lyase/cysteine desulfurase</fullName>
    </submittedName>
</protein>
<sequence>MSALVDSSPAIRAAQREFPGGRDYLAACTTGLPSRSTRAAVIADLDAAAAGRVDLTAYCAAVERSRALFGSLVGVGAERVAIGSQTSVAAGLVAASLPDGAEVLVPEGEFSSMVLPFQHAGRGIRVRTAPLDDLAAHVRADTALVAFSIVQSATGEVADAAAIVAAAARADAMTMCDATQAIGWLPVAASDFDAVVCHAYKWLCAPRGVAFLALSERLASRMTPIHAGWYAGDDPWSSCYGGDVELAADARRFDVSPAWQAFVGAAPALELFAALDPADLHAHATGLATAFRTGMGLPVPARASAIVTWDDPEGCDLARLTAAGITASGRAGRARVAFHVFNDGDDVDLALAALGR</sequence>
<accession>A0A543F2C2</accession>
<dbReference type="InterPro" id="IPR015421">
    <property type="entry name" value="PyrdxlP-dep_Trfase_major"/>
</dbReference>
<dbReference type="GO" id="GO:0016829">
    <property type="term" value="F:lyase activity"/>
    <property type="evidence" value="ECO:0007669"/>
    <property type="project" value="UniProtKB-KW"/>
</dbReference>
<keyword evidence="3" id="KW-1185">Reference proteome</keyword>
<dbReference type="Pfam" id="PF00266">
    <property type="entry name" value="Aminotran_5"/>
    <property type="match status" value="1"/>
</dbReference>
<evidence type="ECO:0000259" key="1">
    <source>
        <dbReference type="Pfam" id="PF00266"/>
    </source>
</evidence>
<evidence type="ECO:0000313" key="3">
    <source>
        <dbReference type="Proteomes" id="UP000320235"/>
    </source>
</evidence>
<dbReference type="Gene3D" id="3.40.640.10">
    <property type="entry name" value="Type I PLP-dependent aspartate aminotransferase-like (Major domain)"/>
    <property type="match status" value="1"/>
</dbReference>
<dbReference type="PANTHER" id="PTHR43586">
    <property type="entry name" value="CYSTEINE DESULFURASE"/>
    <property type="match status" value="1"/>
</dbReference>
<dbReference type="Proteomes" id="UP000320235">
    <property type="component" value="Unassembled WGS sequence"/>
</dbReference>
<name>A0A543F2C2_9MICO</name>
<dbReference type="SUPFAM" id="SSF53383">
    <property type="entry name" value="PLP-dependent transferases"/>
    <property type="match status" value="1"/>
</dbReference>
<dbReference type="InterPro" id="IPR015422">
    <property type="entry name" value="PyrdxlP-dep_Trfase_small"/>
</dbReference>
<dbReference type="PANTHER" id="PTHR43586:SF21">
    <property type="entry name" value="PYRIDOXAL PHOSPHATE (PLP)-DEPENDENT ASPARTATE AMINOTRANSFERASE SUPERFAMILY"/>
    <property type="match status" value="1"/>
</dbReference>
<dbReference type="AlphaFoldDB" id="A0A543F2C2"/>
<dbReference type="InterPro" id="IPR015424">
    <property type="entry name" value="PyrdxlP-dep_Trfase"/>
</dbReference>
<gene>
    <name evidence="2" type="ORF">FB391_2015</name>
</gene>
<keyword evidence="2" id="KW-0456">Lyase</keyword>
<dbReference type="EMBL" id="VFPE01000002">
    <property type="protein sequence ID" value="TQM27979.1"/>
    <property type="molecule type" value="Genomic_DNA"/>
</dbReference>
<dbReference type="OrthoDB" id="250246at2"/>
<dbReference type="RefSeq" id="WP_141894264.1">
    <property type="nucleotide sequence ID" value="NZ_VFPE01000002.1"/>
</dbReference>
<dbReference type="Gene3D" id="3.90.1150.10">
    <property type="entry name" value="Aspartate Aminotransferase, domain 1"/>
    <property type="match status" value="1"/>
</dbReference>
<proteinExistence type="predicted"/>
<feature type="domain" description="Aminotransferase class V" evidence="1">
    <location>
        <begin position="60"/>
        <end position="291"/>
    </location>
</feature>
<evidence type="ECO:0000313" key="2">
    <source>
        <dbReference type="EMBL" id="TQM27979.1"/>
    </source>
</evidence>
<reference evidence="2 3" key="1">
    <citation type="submission" date="2019-06" db="EMBL/GenBank/DDBJ databases">
        <title>Sequencing the genomes of 1000 actinobacteria strains.</title>
        <authorList>
            <person name="Klenk H.-P."/>
        </authorList>
    </citation>
    <scope>NUCLEOTIDE SEQUENCE [LARGE SCALE GENOMIC DNA]</scope>
    <source>
        <strain evidence="2 3">DSM 105492</strain>
    </source>
</reference>
<comment type="caution">
    <text evidence="2">The sequence shown here is derived from an EMBL/GenBank/DDBJ whole genome shotgun (WGS) entry which is preliminary data.</text>
</comment>